<proteinExistence type="predicted"/>
<dbReference type="GO" id="GO:0000160">
    <property type="term" value="P:phosphorelay signal transduction system"/>
    <property type="evidence" value="ECO:0007669"/>
    <property type="project" value="InterPro"/>
</dbReference>
<keyword evidence="4" id="KW-1185">Reference proteome</keyword>
<dbReference type="InterPro" id="IPR011006">
    <property type="entry name" value="CheY-like_superfamily"/>
</dbReference>
<name>A0A7W2ELD7_9BURK</name>
<evidence type="ECO:0000259" key="2">
    <source>
        <dbReference type="PROSITE" id="PS50110"/>
    </source>
</evidence>
<dbReference type="Proteomes" id="UP000566711">
    <property type="component" value="Unassembled WGS sequence"/>
</dbReference>
<dbReference type="InterPro" id="IPR052048">
    <property type="entry name" value="ST_Response_Regulator"/>
</dbReference>
<dbReference type="EMBL" id="JACEZS010000024">
    <property type="protein sequence ID" value="MBA5607992.1"/>
    <property type="molecule type" value="Genomic_DNA"/>
</dbReference>
<feature type="domain" description="Response regulatory" evidence="2">
    <location>
        <begin position="8"/>
        <end position="127"/>
    </location>
</feature>
<accession>A0A7W2ELD7</accession>
<dbReference type="PROSITE" id="PS50110">
    <property type="entry name" value="RESPONSE_REGULATORY"/>
    <property type="match status" value="1"/>
</dbReference>
<dbReference type="InterPro" id="IPR019734">
    <property type="entry name" value="TPR_rpt"/>
</dbReference>
<dbReference type="Gene3D" id="1.25.40.10">
    <property type="entry name" value="Tetratricopeptide repeat domain"/>
    <property type="match status" value="1"/>
</dbReference>
<evidence type="ECO:0000256" key="1">
    <source>
        <dbReference type="PROSITE-ProRule" id="PRU00169"/>
    </source>
</evidence>
<dbReference type="RefSeq" id="WP_182220182.1">
    <property type="nucleotide sequence ID" value="NZ_JACEZS010000024.1"/>
</dbReference>
<dbReference type="PANTHER" id="PTHR43228:SF1">
    <property type="entry name" value="TWO-COMPONENT RESPONSE REGULATOR ARR22"/>
    <property type="match status" value="1"/>
</dbReference>
<comment type="caution">
    <text evidence="1">Lacks conserved residue(s) required for the propagation of feature annotation.</text>
</comment>
<dbReference type="Pfam" id="PF13432">
    <property type="entry name" value="TPR_16"/>
    <property type="match status" value="1"/>
</dbReference>
<evidence type="ECO:0000313" key="3">
    <source>
        <dbReference type="EMBL" id="MBA5607992.1"/>
    </source>
</evidence>
<dbReference type="SMART" id="SM00448">
    <property type="entry name" value="REC"/>
    <property type="match status" value="1"/>
</dbReference>
<dbReference type="InterPro" id="IPR011990">
    <property type="entry name" value="TPR-like_helical_dom_sf"/>
</dbReference>
<dbReference type="Pfam" id="PF00072">
    <property type="entry name" value="Response_reg"/>
    <property type="match status" value="1"/>
</dbReference>
<dbReference type="SUPFAM" id="SSF48452">
    <property type="entry name" value="TPR-like"/>
    <property type="match status" value="1"/>
</dbReference>
<dbReference type="Pfam" id="PF13174">
    <property type="entry name" value="TPR_6"/>
    <property type="match status" value="1"/>
</dbReference>
<dbReference type="Gene3D" id="3.40.50.2300">
    <property type="match status" value="1"/>
</dbReference>
<protein>
    <submittedName>
        <fullName evidence="3">Response regulator</fullName>
    </submittedName>
</protein>
<comment type="caution">
    <text evidence="3">The sequence shown here is derived from an EMBL/GenBank/DDBJ whole genome shotgun (WGS) entry which is preliminary data.</text>
</comment>
<gene>
    <name evidence="3" type="ORF">H3H36_21800</name>
</gene>
<dbReference type="AlphaFoldDB" id="A0A7W2ELD7"/>
<dbReference type="SUPFAM" id="SSF52172">
    <property type="entry name" value="CheY-like"/>
    <property type="match status" value="1"/>
</dbReference>
<sequence length="550" mass="59684">MKDLQGLSALIIEPHQGMRASLHGMLGQCGLARIDDAANASQAIRLMALKAYDLILCEYDLEAGQDGQQMLEDLRHHRLMHPATLFFMVTGEGAFGKVVSAAELAPADYILKPFAADAILERVARALDKRAVFLPIHELIDAGDQAGAIAACVAGAERHPRYGVDFDRLRAELHLVLGQAGVAEGIYRALYESRGVGWARLGQAKTLFLRGRYGEAQTMLEQLLAQYPRFLDAYDWLARVHEAQGGLPGSQAVLAEAVALSPHAVRRLRRLGEVAFEAGDVDAAEQAFRQVVAKSRYSEFRDPQDHTRLVQALLRQGDPVQAATVIRDLDKAMTGQRNGVACGAIAAVMLHDYTGNDMRLQQSLDQALAGCRIAQGLAPELKLELARTCLAHGRARQGAELVREVMRNAAGPAGVDKASAMLVQAGHGALAERLAQESRQEVGDMVAHGAALAKHGDYRGAVELMLEAVAKLPDNPHVVFNAAVAVLKCLEHTGWDDRLGQYALKLIAAVRRLDPLNAKLDALAALHQQILKKYNIRAARWNDTAKVALL</sequence>
<organism evidence="3 4">
    <name type="scientific">Rugamonas fusca</name>
    <dbReference type="NCBI Taxonomy" id="2758568"/>
    <lineage>
        <taxon>Bacteria</taxon>
        <taxon>Pseudomonadati</taxon>
        <taxon>Pseudomonadota</taxon>
        <taxon>Betaproteobacteria</taxon>
        <taxon>Burkholderiales</taxon>
        <taxon>Oxalobacteraceae</taxon>
        <taxon>Telluria group</taxon>
        <taxon>Rugamonas</taxon>
    </lineage>
</organism>
<evidence type="ECO:0000313" key="4">
    <source>
        <dbReference type="Proteomes" id="UP000566711"/>
    </source>
</evidence>
<dbReference type="PANTHER" id="PTHR43228">
    <property type="entry name" value="TWO-COMPONENT RESPONSE REGULATOR"/>
    <property type="match status" value="1"/>
</dbReference>
<reference evidence="3 4" key="1">
    <citation type="submission" date="2020-07" db="EMBL/GenBank/DDBJ databases">
        <title>Novel species isolated from subtropical streams in China.</title>
        <authorList>
            <person name="Lu H."/>
        </authorList>
    </citation>
    <scope>NUCLEOTIDE SEQUENCE [LARGE SCALE GENOMIC DNA]</scope>
    <source>
        <strain evidence="3 4">FT3S</strain>
    </source>
</reference>
<dbReference type="CDD" id="cd17589">
    <property type="entry name" value="REC_TPR"/>
    <property type="match status" value="1"/>
</dbReference>
<dbReference type="InterPro" id="IPR001789">
    <property type="entry name" value="Sig_transdc_resp-reg_receiver"/>
</dbReference>